<dbReference type="InterPro" id="IPR029044">
    <property type="entry name" value="Nucleotide-diphossugar_trans"/>
</dbReference>
<dbReference type="RefSeq" id="WP_116686956.1">
    <property type="nucleotide sequence ID" value="NZ_CAWNYD010000003.1"/>
</dbReference>
<accession>A0A2V1GVA6</accession>
<evidence type="ECO:0000313" key="2">
    <source>
        <dbReference type="Proteomes" id="UP000244906"/>
    </source>
</evidence>
<organism evidence="1 2">
    <name type="scientific">Pelagibaculum spongiae</name>
    <dbReference type="NCBI Taxonomy" id="2080658"/>
    <lineage>
        <taxon>Bacteria</taxon>
        <taxon>Pseudomonadati</taxon>
        <taxon>Pseudomonadota</taxon>
        <taxon>Gammaproteobacteria</taxon>
        <taxon>Oceanospirillales</taxon>
        <taxon>Pelagibaculum</taxon>
    </lineage>
</organism>
<evidence type="ECO:0000313" key="1">
    <source>
        <dbReference type="EMBL" id="PVZ69621.1"/>
    </source>
</evidence>
<comment type="caution">
    <text evidence="1">The sequence shown here is derived from an EMBL/GenBank/DDBJ whole genome shotgun (WGS) entry which is preliminary data.</text>
</comment>
<dbReference type="SUPFAM" id="SSF53448">
    <property type="entry name" value="Nucleotide-diphospho-sugar transferases"/>
    <property type="match status" value="1"/>
</dbReference>
<keyword evidence="2" id="KW-1185">Reference proteome</keyword>
<sequence>MPFGKYKAIVPQWQNVTAKYKLVVTVYIAKLRSIVQGLEVNNPKAPSGNSGADYLRDHLKKIEACSKIDNYGEFYHLAMYLMQVISPSEPILPVKPKDFPNALNFSEQTRDALYGLKSWLIGFDGCSGTIQTAFPPQQLPSVKSSTNLQQLLRDIGRGMPSNPRSQPGVRSIHRIWLGKFPSDEMLLQVYACNLEVAKSIRPVYFVSHNYLWTNNKKLLAFSDSGIKPYSYFKIKNAEWLIDDYQTPHALAIEARSQIHWQNYANASDILRILALYHYGGLYLDMSWITNPHNFNGATERGYLTPNLESIYLLNSYSCLKQSTDQIYSFPPFSTTNNMIKAKRSGDYQYTFLESQRCKIDSLEITQLYVGTPGHPFISEVMITLNNMICSDRYMPIKGRHLKKVFYKGVHGTSYYKDLCGDMHLGSLVISALENNAMRFLANHKSPYNLQVSPENIISYCFQIKNGISPRLSTLFQCAIFNTNKSWSTCNRKRPILAEI</sequence>
<dbReference type="Gene3D" id="3.90.550.20">
    <property type="match status" value="1"/>
</dbReference>
<dbReference type="Pfam" id="PF04488">
    <property type="entry name" value="Gly_transf_sug"/>
    <property type="match status" value="1"/>
</dbReference>
<name>A0A2V1GVA6_9GAMM</name>
<dbReference type="EMBL" id="QDDL01000003">
    <property type="protein sequence ID" value="PVZ69621.1"/>
    <property type="molecule type" value="Genomic_DNA"/>
</dbReference>
<dbReference type="InterPro" id="IPR007577">
    <property type="entry name" value="GlycoTrfase_DXD_sugar-bd_CS"/>
</dbReference>
<dbReference type="OrthoDB" id="9802987at2"/>
<dbReference type="Proteomes" id="UP000244906">
    <property type="component" value="Unassembled WGS sequence"/>
</dbReference>
<evidence type="ECO:0008006" key="3">
    <source>
        <dbReference type="Google" id="ProtNLM"/>
    </source>
</evidence>
<gene>
    <name evidence="1" type="ORF">DC094_09960</name>
</gene>
<protein>
    <recommendedName>
        <fullName evidence="3">GT44 domain-containing protein</fullName>
    </recommendedName>
</protein>
<proteinExistence type="predicted"/>
<reference evidence="1 2" key="1">
    <citation type="submission" date="2018-04" db="EMBL/GenBank/DDBJ databases">
        <title>Thalassorhabdus spongiae gen. nov., sp. nov., isolated from a marine sponge in South-West Iceland.</title>
        <authorList>
            <person name="Knobloch S."/>
            <person name="Daussin A."/>
            <person name="Johannsson R."/>
            <person name="Marteinsson V.T."/>
        </authorList>
    </citation>
    <scope>NUCLEOTIDE SEQUENCE [LARGE SCALE GENOMIC DNA]</scope>
    <source>
        <strain evidence="1 2">Hp12</strain>
    </source>
</reference>
<dbReference type="AlphaFoldDB" id="A0A2V1GVA6"/>